<feature type="region of interest" description="Disordered" evidence="2">
    <location>
        <begin position="46"/>
        <end position="77"/>
    </location>
</feature>
<accession>A0AAW1SHI9</accession>
<evidence type="ECO:0000313" key="4">
    <source>
        <dbReference type="Proteomes" id="UP001445335"/>
    </source>
</evidence>
<keyword evidence="1" id="KW-0175">Coiled coil</keyword>
<organism evidence="3 4">
    <name type="scientific">Elliptochloris bilobata</name>
    <dbReference type="NCBI Taxonomy" id="381761"/>
    <lineage>
        <taxon>Eukaryota</taxon>
        <taxon>Viridiplantae</taxon>
        <taxon>Chlorophyta</taxon>
        <taxon>core chlorophytes</taxon>
        <taxon>Trebouxiophyceae</taxon>
        <taxon>Trebouxiophyceae incertae sedis</taxon>
        <taxon>Elliptochloris clade</taxon>
        <taxon>Elliptochloris</taxon>
    </lineage>
</organism>
<sequence length="359" mass="37728">MLPRGSALAPEIRAAEAFCKELPRESCDQMAGLFACFRKPKVAATAPDDGEEVKLGPDGLAKGSPLGSRREGSPFKRDGRTATAITAAANSAPNSGVELANARALVRALVRKPESRRFLSKLMVLDGREKMESWWVDEGYLTDLSNVLEALEEAKTRDRLFIASKYQLFTLNQVRQAVKAAEDAAEAASAAAAEAESSGSGNAADATAKAALATRLSSQAANAAAAAEGNAMGSTNHARIEQSMASLATAMAAMALFEQAKVAAYTAAGAAARAAAATLASLEKVTAMYTSTRQYYMLDDLAETSTQAKRTIALCKEAVSGWAQYSMQGRQTALGAAKQAMDSADTCHKELMAVFKTHA</sequence>
<evidence type="ECO:0000256" key="2">
    <source>
        <dbReference type="SAM" id="MobiDB-lite"/>
    </source>
</evidence>
<evidence type="ECO:0000313" key="3">
    <source>
        <dbReference type="EMBL" id="KAK9845419.1"/>
    </source>
</evidence>
<comment type="caution">
    <text evidence="3">The sequence shown here is derived from an EMBL/GenBank/DDBJ whole genome shotgun (WGS) entry which is preliminary data.</text>
</comment>
<dbReference type="EMBL" id="JALJOU010000003">
    <property type="protein sequence ID" value="KAK9845419.1"/>
    <property type="molecule type" value="Genomic_DNA"/>
</dbReference>
<reference evidence="3 4" key="1">
    <citation type="journal article" date="2024" name="Nat. Commun.">
        <title>Phylogenomics reveals the evolutionary origins of lichenization in chlorophyte algae.</title>
        <authorList>
            <person name="Puginier C."/>
            <person name="Libourel C."/>
            <person name="Otte J."/>
            <person name="Skaloud P."/>
            <person name="Haon M."/>
            <person name="Grisel S."/>
            <person name="Petersen M."/>
            <person name="Berrin J.G."/>
            <person name="Delaux P.M."/>
            <person name="Dal Grande F."/>
            <person name="Keller J."/>
        </authorList>
    </citation>
    <scope>NUCLEOTIDE SEQUENCE [LARGE SCALE GENOMIC DNA]</scope>
    <source>
        <strain evidence="3 4">SAG 245.80</strain>
    </source>
</reference>
<feature type="coiled-coil region" evidence="1">
    <location>
        <begin position="171"/>
        <end position="198"/>
    </location>
</feature>
<proteinExistence type="predicted"/>
<keyword evidence="4" id="KW-1185">Reference proteome</keyword>
<evidence type="ECO:0000256" key="1">
    <source>
        <dbReference type="SAM" id="Coils"/>
    </source>
</evidence>
<dbReference type="Proteomes" id="UP001445335">
    <property type="component" value="Unassembled WGS sequence"/>
</dbReference>
<name>A0AAW1SHI9_9CHLO</name>
<dbReference type="AlphaFoldDB" id="A0AAW1SHI9"/>
<gene>
    <name evidence="3" type="ORF">WJX81_006081</name>
</gene>
<protein>
    <submittedName>
        <fullName evidence="3">Uncharacterized protein</fullName>
    </submittedName>
</protein>
<feature type="compositionally biased region" description="Basic and acidic residues" evidence="2">
    <location>
        <begin position="68"/>
        <end position="77"/>
    </location>
</feature>